<dbReference type="BioCyc" id="BSUB633149:G1GM8-1292-MONOMER"/>
<dbReference type="InterPro" id="IPR012347">
    <property type="entry name" value="Ferritin-like"/>
</dbReference>
<feature type="compositionally biased region" description="Low complexity" evidence="1">
    <location>
        <begin position="59"/>
        <end position="68"/>
    </location>
</feature>
<feature type="region of interest" description="Disordered" evidence="1">
    <location>
        <begin position="45"/>
        <end position="69"/>
    </location>
</feature>
<evidence type="ECO:0000256" key="1">
    <source>
        <dbReference type="SAM" id="MobiDB-lite"/>
    </source>
</evidence>
<dbReference type="HOGENOM" id="CLU_074343_4_1_5"/>
<evidence type="ECO:0000256" key="2">
    <source>
        <dbReference type="SAM" id="SignalP"/>
    </source>
</evidence>
<organism evidence="4 5">
    <name type="scientific">Brevundimonas subvibrioides (strain ATCC 15264 / DSM 4735 / LMG 14903 / NBRC 16000 / CB 81)</name>
    <name type="common">Caulobacter subvibrioides</name>
    <dbReference type="NCBI Taxonomy" id="633149"/>
    <lineage>
        <taxon>Bacteria</taxon>
        <taxon>Pseudomonadati</taxon>
        <taxon>Pseudomonadota</taxon>
        <taxon>Alphaproteobacteria</taxon>
        <taxon>Caulobacterales</taxon>
        <taxon>Caulobacteraceae</taxon>
        <taxon>Brevundimonas</taxon>
    </lineage>
</organism>
<dbReference type="Pfam" id="PF03713">
    <property type="entry name" value="DUF305"/>
    <property type="match status" value="1"/>
</dbReference>
<reference evidence="5" key="1">
    <citation type="journal article" date="2011" name="J. Bacteriol.">
        <title>Genome sequences of eight morphologically diverse alphaproteobacteria.</title>
        <authorList>
            <consortium name="US DOE Joint Genome Institute"/>
            <person name="Brown P.J."/>
            <person name="Kysela D.T."/>
            <person name="Buechlein A."/>
            <person name="Hemmerich C."/>
            <person name="Brun Y.V."/>
        </authorList>
    </citation>
    <scope>NUCLEOTIDE SEQUENCE [LARGE SCALE GENOMIC DNA]</scope>
    <source>
        <strain evidence="5">ATCC 15264 / DSM 4735 / LMG 14903 / NBRC 16000 / CB 81</strain>
    </source>
</reference>
<dbReference type="InParanoid" id="D9QFP5"/>
<protein>
    <recommendedName>
        <fullName evidence="3">DUF305 domain-containing protein</fullName>
    </recommendedName>
</protein>
<dbReference type="EMBL" id="CP002102">
    <property type="protein sequence ID" value="ADL00609.1"/>
    <property type="molecule type" value="Genomic_DNA"/>
</dbReference>
<dbReference type="OrthoDB" id="517560at2"/>
<evidence type="ECO:0000259" key="3">
    <source>
        <dbReference type="Pfam" id="PF03713"/>
    </source>
</evidence>
<keyword evidence="5" id="KW-1185">Reference proteome</keyword>
<accession>D9QFP5</accession>
<dbReference type="KEGG" id="bsb:Bresu_1297"/>
<evidence type="ECO:0000313" key="5">
    <source>
        <dbReference type="Proteomes" id="UP000002696"/>
    </source>
</evidence>
<feature type="chain" id="PRO_5003126703" description="DUF305 domain-containing protein" evidence="2">
    <location>
        <begin position="18"/>
        <end position="149"/>
    </location>
</feature>
<feature type="domain" description="DUF305" evidence="3">
    <location>
        <begin position="42"/>
        <end position="143"/>
    </location>
</feature>
<dbReference type="PANTHER" id="PTHR36933">
    <property type="entry name" value="SLL0788 PROTEIN"/>
    <property type="match status" value="1"/>
</dbReference>
<dbReference type="RefSeq" id="WP_013268712.1">
    <property type="nucleotide sequence ID" value="NC_014375.1"/>
</dbReference>
<dbReference type="STRING" id="633149.Bresu_1297"/>
<dbReference type="PANTHER" id="PTHR36933:SF1">
    <property type="entry name" value="SLL0788 PROTEIN"/>
    <property type="match status" value="1"/>
</dbReference>
<gene>
    <name evidence="4" type="ordered locus">Bresu_1297</name>
</gene>
<proteinExistence type="predicted"/>
<dbReference type="Gene3D" id="1.20.1260.10">
    <property type="match status" value="1"/>
</dbReference>
<evidence type="ECO:0000313" key="4">
    <source>
        <dbReference type="EMBL" id="ADL00609.1"/>
    </source>
</evidence>
<dbReference type="Proteomes" id="UP000002696">
    <property type="component" value="Chromosome"/>
</dbReference>
<dbReference type="AlphaFoldDB" id="D9QFP5"/>
<dbReference type="InterPro" id="IPR005183">
    <property type="entry name" value="DUF305_CopM-like"/>
</dbReference>
<feature type="signal peptide" evidence="2">
    <location>
        <begin position="1"/>
        <end position="17"/>
    </location>
</feature>
<name>D9QFP5_BRESC</name>
<dbReference type="eggNOG" id="COG3544">
    <property type="taxonomic scope" value="Bacteria"/>
</dbReference>
<sequence>MTLRRLVVLAALPLLLAACDGGGDPVQQALLETSSKNQSATVVEGEVSGPKDHSAHGSATPGATPGAGDEAFAASEAEMHRLMGAASGATVDEAYVAKMIAHHQGAIAMAEVALRESRDPEVHRMAQGVVAAQTAEIAEMRDWRPATAD</sequence>
<keyword evidence="2" id="KW-0732">Signal</keyword>
<dbReference type="PROSITE" id="PS51257">
    <property type="entry name" value="PROKAR_LIPOPROTEIN"/>
    <property type="match status" value="1"/>
</dbReference>